<organism evidence="2 3">
    <name type="scientific">Jiangella rhizosphaerae</name>
    <dbReference type="NCBI Taxonomy" id="2293569"/>
    <lineage>
        <taxon>Bacteria</taxon>
        <taxon>Bacillati</taxon>
        <taxon>Actinomycetota</taxon>
        <taxon>Actinomycetes</taxon>
        <taxon>Jiangellales</taxon>
        <taxon>Jiangellaceae</taxon>
        <taxon>Jiangella</taxon>
    </lineage>
</organism>
<dbReference type="Proteomes" id="UP000284057">
    <property type="component" value="Unassembled WGS sequence"/>
</dbReference>
<gene>
    <name evidence="2" type="ORF">DY240_24570</name>
</gene>
<name>A0A418KJE9_9ACTN</name>
<sequence length="186" mass="20322">MRRHRPGRGRERRRPGEARGRQGADGRRHHPHPHVPRRPHLTVAVLIPLALAGCGYGAVDVRPHEPEPGSADVCADLQDALPDTVDDAVRRDVEPSSEYVAAWGQPPIVLRCGVPMPASYRPDTQLFDVDGVGWLADEGEGGLFFTAVDREILVEVAVPDDYAPEANVLADLATAILDTVPERELR</sequence>
<feature type="region of interest" description="Disordered" evidence="1">
    <location>
        <begin position="1"/>
        <end position="39"/>
    </location>
</feature>
<feature type="compositionally biased region" description="Basic residues" evidence="1">
    <location>
        <begin position="1"/>
        <end position="13"/>
    </location>
</feature>
<evidence type="ECO:0000313" key="3">
    <source>
        <dbReference type="Proteomes" id="UP000284057"/>
    </source>
</evidence>
<reference evidence="2 3" key="1">
    <citation type="submission" date="2018-09" db="EMBL/GenBank/DDBJ databases">
        <title>Isolation, diversity and antifungal activity of actinobacteria from wheat.</title>
        <authorList>
            <person name="Han C."/>
        </authorList>
    </citation>
    <scope>NUCLEOTIDE SEQUENCE [LARGE SCALE GENOMIC DNA]</scope>
    <source>
        <strain evidence="2 3">NEAU-YY265</strain>
    </source>
</reference>
<dbReference type="AlphaFoldDB" id="A0A418KJE9"/>
<dbReference type="InterPro" id="IPR021903">
    <property type="entry name" value="DUF3515"/>
</dbReference>
<keyword evidence="3" id="KW-1185">Reference proteome</keyword>
<feature type="compositionally biased region" description="Basic residues" evidence="1">
    <location>
        <begin position="27"/>
        <end position="39"/>
    </location>
</feature>
<accession>A0A418KJE9</accession>
<evidence type="ECO:0000256" key="1">
    <source>
        <dbReference type="SAM" id="MobiDB-lite"/>
    </source>
</evidence>
<dbReference type="Pfam" id="PF12028">
    <property type="entry name" value="DUF3515"/>
    <property type="match status" value="1"/>
</dbReference>
<protein>
    <submittedName>
        <fullName evidence="2">DUF3515 domain-containing protein</fullName>
    </submittedName>
</protein>
<evidence type="ECO:0000313" key="2">
    <source>
        <dbReference type="EMBL" id="RIQ14485.1"/>
    </source>
</evidence>
<proteinExistence type="predicted"/>
<comment type="caution">
    <text evidence="2">The sequence shown here is derived from an EMBL/GenBank/DDBJ whole genome shotgun (WGS) entry which is preliminary data.</text>
</comment>
<dbReference type="EMBL" id="QUAL01000344">
    <property type="protein sequence ID" value="RIQ14485.1"/>
    <property type="molecule type" value="Genomic_DNA"/>
</dbReference>
<feature type="compositionally biased region" description="Basic and acidic residues" evidence="1">
    <location>
        <begin position="14"/>
        <end position="26"/>
    </location>
</feature>